<dbReference type="FunFam" id="2.60.120.330:FF:000022">
    <property type="entry name" value="Probable 2-oxoglutarate-dependent dioxygenase AOP1.2"/>
    <property type="match status" value="1"/>
</dbReference>
<dbReference type="GO" id="GO:0051213">
    <property type="term" value="F:dioxygenase activity"/>
    <property type="evidence" value="ECO:0007669"/>
    <property type="project" value="UniProtKB-KW"/>
</dbReference>
<reference evidence="9" key="2">
    <citation type="submission" date="2017-06" db="EMBL/GenBank/DDBJ databases">
        <title>The pomegranate genome and the genomics of punicalagin biosynthesis.</title>
        <authorList>
            <person name="Xu C."/>
        </authorList>
    </citation>
    <scope>NUCLEOTIDE SEQUENCE [LARGE SCALE GENOMIC DNA]</scope>
    <source>
        <tissue evidence="9">Fresh leaf</tissue>
    </source>
</reference>
<evidence type="ECO:0000256" key="3">
    <source>
        <dbReference type="ARBA" id="ARBA00022964"/>
    </source>
</evidence>
<evidence type="ECO:0000313" key="11">
    <source>
        <dbReference type="Proteomes" id="UP000197138"/>
    </source>
</evidence>
<keyword evidence="5 7" id="KW-0408">Iron</keyword>
<dbReference type="InterPro" id="IPR005123">
    <property type="entry name" value="Oxoglu/Fe-dep_dioxygenase_dom"/>
</dbReference>
<evidence type="ECO:0000256" key="4">
    <source>
        <dbReference type="ARBA" id="ARBA00023002"/>
    </source>
</evidence>
<evidence type="ECO:0000256" key="1">
    <source>
        <dbReference type="ARBA" id="ARBA00008056"/>
    </source>
</evidence>
<keyword evidence="12" id="KW-1185">Reference proteome</keyword>
<reference evidence="11" key="1">
    <citation type="journal article" date="2017" name="Plant J.">
        <title>The pomegranate (Punica granatum L.) genome and the genomics of punicalagin biosynthesis.</title>
        <authorList>
            <person name="Qin G."/>
            <person name="Xu C."/>
            <person name="Ming R."/>
            <person name="Tang H."/>
            <person name="Guyot R."/>
            <person name="Kramer E.M."/>
            <person name="Hu Y."/>
            <person name="Yi X."/>
            <person name="Qi Y."/>
            <person name="Xu X."/>
            <person name="Gao Z."/>
            <person name="Pan H."/>
            <person name="Jian J."/>
            <person name="Tian Y."/>
            <person name="Yue Z."/>
            <person name="Xu Y."/>
        </authorList>
    </citation>
    <scope>NUCLEOTIDE SEQUENCE [LARGE SCALE GENOMIC DNA]</scope>
    <source>
        <strain evidence="11">cv. Dabenzi</strain>
    </source>
</reference>
<evidence type="ECO:0000256" key="5">
    <source>
        <dbReference type="ARBA" id="ARBA00023004"/>
    </source>
</evidence>
<dbReference type="InterPro" id="IPR027443">
    <property type="entry name" value="IPNS-like_sf"/>
</dbReference>
<name>A0A218XBH3_PUNGR</name>
<proteinExistence type="inferred from homology"/>
<dbReference type="SUPFAM" id="SSF51197">
    <property type="entry name" value="Clavaminate synthase-like"/>
    <property type="match status" value="1"/>
</dbReference>
<comment type="function">
    <text evidence="6">Probable 2-oxoglutarate-dependent dioxygenase that may be involved in glucosinolates biosynthesis. May play a role in the production of aliphatic glucosinolates.</text>
</comment>
<dbReference type="OrthoDB" id="288590at2759"/>
<sequence>MGSFGPPVNLPHFHFSEDTLRPGTASWSSTCNVVRRALEDYGFFLVTYDKITPDMHDSTFNAVQELFDGVPTDTKMKNTYEKPLNGYVGQIPKLPLHESLGIDDATSFEGTQRFTDTMWPGTGNNSFCHTIHSYAKLAGNLDQIASRMIFESYGVEQHYDSYIKSTAYLLRLIKNRAPKGDEPNLGFINHTDKSFTTVLHQNGHVNGLEVEMKNGEWIKVEMSSSIFVVMAGDALMAWSNDRIQSPNHKVTIIGDQDRYTLAQFSFNNGVIQVPDQLVDDEHPLKYKPFDHLGLLRYYRTDEGYKSKCPIKSYCGIY</sequence>
<comment type="similarity">
    <text evidence="1 7">Belongs to the iron/ascorbate-dependent oxidoreductase family.</text>
</comment>
<evidence type="ECO:0000313" key="10">
    <source>
        <dbReference type="EMBL" id="PKI62059.1"/>
    </source>
</evidence>
<dbReference type="Gene3D" id="2.60.120.330">
    <property type="entry name" value="B-lactam Antibiotic, Isopenicillin N Synthase, Chain"/>
    <property type="match status" value="1"/>
</dbReference>
<dbReference type="GeneID" id="116207745"/>
<evidence type="ECO:0000256" key="2">
    <source>
        <dbReference type="ARBA" id="ARBA00022723"/>
    </source>
</evidence>
<keyword evidence="3" id="KW-0223">Dioxygenase</keyword>
<dbReference type="InterPro" id="IPR044861">
    <property type="entry name" value="IPNS-like_FE2OG_OXY"/>
</dbReference>
<dbReference type="Pfam" id="PF03171">
    <property type="entry name" value="2OG-FeII_Oxy"/>
    <property type="match status" value="1"/>
</dbReference>
<comment type="caution">
    <text evidence="9">The sequence shown here is derived from an EMBL/GenBank/DDBJ whole genome shotgun (WGS) entry which is preliminary data.</text>
</comment>
<dbReference type="GO" id="GO:0046872">
    <property type="term" value="F:metal ion binding"/>
    <property type="evidence" value="ECO:0007669"/>
    <property type="project" value="UniProtKB-KW"/>
</dbReference>
<accession>A0A218XBH3</accession>
<keyword evidence="2 7" id="KW-0479">Metal-binding</keyword>
<dbReference type="Pfam" id="PF14226">
    <property type="entry name" value="DIOX_N"/>
    <property type="match status" value="1"/>
</dbReference>
<feature type="domain" description="Fe2OG dioxygenase" evidence="8">
    <location>
        <begin position="166"/>
        <end position="269"/>
    </location>
</feature>
<dbReference type="AlphaFoldDB" id="A0A218XBH3"/>
<dbReference type="PROSITE" id="PS51471">
    <property type="entry name" value="FE2OG_OXY"/>
    <property type="match status" value="1"/>
</dbReference>
<evidence type="ECO:0000256" key="7">
    <source>
        <dbReference type="RuleBase" id="RU003682"/>
    </source>
</evidence>
<dbReference type="EMBL" id="PGOL01000988">
    <property type="protein sequence ID" value="PKI62059.1"/>
    <property type="molecule type" value="Genomic_DNA"/>
</dbReference>
<gene>
    <name evidence="9" type="ORF">CDL15_Pgr001871</name>
    <name evidence="10" type="ORF">CRG98_017432</name>
</gene>
<dbReference type="STRING" id="22663.A0A218XBH3"/>
<evidence type="ECO:0000259" key="8">
    <source>
        <dbReference type="PROSITE" id="PS51471"/>
    </source>
</evidence>
<dbReference type="Proteomes" id="UP000197138">
    <property type="component" value="Unassembled WGS sequence"/>
</dbReference>
<evidence type="ECO:0000313" key="12">
    <source>
        <dbReference type="Proteomes" id="UP000233551"/>
    </source>
</evidence>
<dbReference type="Proteomes" id="UP000233551">
    <property type="component" value="Unassembled WGS sequence"/>
</dbReference>
<reference evidence="10 12" key="3">
    <citation type="submission" date="2017-11" db="EMBL/GenBank/DDBJ databases">
        <title>De-novo sequencing of pomegranate (Punica granatum L.) genome.</title>
        <authorList>
            <person name="Akparov Z."/>
            <person name="Amiraslanov A."/>
            <person name="Hajiyeva S."/>
            <person name="Abbasov M."/>
            <person name="Kaur K."/>
            <person name="Hamwieh A."/>
            <person name="Solovyev V."/>
            <person name="Salamov A."/>
            <person name="Braich B."/>
            <person name="Kosarev P."/>
            <person name="Mahmoud A."/>
            <person name="Hajiyev E."/>
            <person name="Babayeva S."/>
            <person name="Izzatullayeva V."/>
            <person name="Mammadov A."/>
            <person name="Mammadov A."/>
            <person name="Sharifova S."/>
            <person name="Ojaghi J."/>
            <person name="Eynullazada K."/>
            <person name="Bayramov B."/>
            <person name="Abdulazimova A."/>
            <person name="Shahmuradov I."/>
        </authorList>
    </citation>
    <scope>NUCLEOTIDE SEQUENCE [LARGE SCALE GENOMIC DNA]</scope>
    <source>
        <strain evidence="10">AG2017</strain>
        <strain evidence="12">cv. AG2017</strain>
        <tissue evidence="10">Leaf</tissue>
    </source>
</reference>
<evidence type="ECO:0000256" key="6">
    <source>
        <dbReference type="ARBA" id="ARBA00057022"/>
    </source>
</evidence>
<dbReference type="PANTHER" id="PTHR47990">
    <property type="entry name" value="2-OXOGLUTARATE (2OG) AND FE(II)-DEPENDENT OXYGENASE SUPERFAMILY PROTEIN-RELATED"/>
    <property type="match status" value="1"/>
</dbReference>
<protein>
    <recommendedName>
        <fullName evidence="8">Fe2OG dioxygenase domain-containing protein</fullName>
    </recommendedName>
</protein>
<dbReference type="InterPro" id="IPR026992">
    <property type="entry name" value="DIOX_N"/>
</dbReference>
<evidence type="ECO:0000313" key="9">
    <source>
        <dbReference type="EMBL" id="OWM82297.1"/>
    </source>
</evidence>
<organism evidence="9 11">
    <name type="scientific">Punica granatum</name>
    <name type="common">Pomegranate</name>
    <dbReference type="NCBI Taxonomy" id="22663"/>
    <lineage>
        <taxon>Eukaryota</taxon>
        <taxon>Viridiplantae</taxon>
        <taxon>Streptophyta</taxon>
        <taxon>Embryophyta</taxon>
        <taxon>Tracheophyta</taxon>
        <taxon>Spermatophyta</taxon>
        <taxon>Magnoliopsida</taxon>
        <taxon>eudicotyledons</taxon>
        <taxon>Gunneridae</taxon>
        <taxon>Pentapetalae</taxon>
        <taxon>rosids</taxon>
        <taxon>malvids</taxon>
        <taxon>Myrtales</taxon>
        <taxon>Lythraceae</taxon>
        <taxon>Punica</taxon>
    </lineage>
</organism>
<dbReference type="EMBL" id="MTKT01002011">
    <property type="protein sequence ID" value="OWM82297.1"/>
    <property type="molecule type" value="Genomic_DNA"/>
</dbReference>
<dbReference type="InterPro" id="IPR050231">
    <property type="entry name" value="Iron_ascorbate_oxido_reductase"/>
</dbReference>
<keyword evidence="4 7" id="KW-0560">Oxidoreductase</keyword>